<comment type="caution">
    <text evidence="3">The sequence shown here is derived from an EMBL/GenBank/DDBJ whole genome shotgun (WGS) entry which is preliminary data.</text>
</comment>
<feature type="compositionally biased region" description="Pro residues" evidence="1">
    <location>
        <begin position="48"/>
        <end position="59"/>
    </location>
</feature>
<dbReference type="RefSeq" id="WP_202381270.1">
    <property type="nucleotide sequence ID" value="NZ_BAAAMA010000004.1"/>
</dbReference>
<dbReference type="Proteomes" id="UP001646141">
    <property type="component" value="Unassembled WGS sequence"/>
</dbReference>
<sequence>MAPNSSAHVSRRLLLALPAVAALGLVACAPEPGGAGSGAAPGAGADPEPIPTAEPEPSPAPAQLLVASLAHSDEIAVIDPARENDAVTQRIRVGAAPWGVGAHTDAAGATTVYAATAEGLAVVDLGAGERVALVPYAHPAPRIAQGEYRPGGLGLAVSPDGSRVYVAVTLGEGPAWLEVVDTASRSVIESVPVGVRPFDVLIAPDGAWVASIDHDSFSVTVVDTSSFAATTHEVAPFGTEGGLASWEKVHYGAVAPDGTILLPVQGLTVVRLNPKTGESTALASSANSHSHGAALADTTLLTVGTGAFGNADGGANLSILDTSSGAERIVPLDVPHETVAVWRAADGAQFAAVAGGNTRDLGWDGVTLVVLSADDAATPREIPVPGYPQAIIAIP</sequence>
<feature type="region of interest" description="Disordered" evidence="1">
    <location>
        <begin position="34"/>
        <end position="59"/>
    </location>
</feature>
<evidence type="ECO:0000313" key="3">
    <source>
        <dbReference type="EMBL" id="MBL3689330.1"/>
    </source>
</evidence>
<accession>A0ABS1SP34</accession>
<dbReference type="PANTHER" id="PTHR47197:SF3">
    <property type="entry name" value="DIHYDRO-HEME D1 DEHYDROGENASE"/>
    <property type="match status" value="1"/>
</dbReference>
<keyword evidence="2" id="KW-0732">Signal</keyword>
<organism evidence="3 4">
    <name type="scientific">Leucobacter chromiireducens subsp. chromiireducens</name>
    <dbReference type="NCBI Taxonomy" id="660067"/>
    <lineage>
        <taxon>Bacteria</taxon>
        <taxon>Bacillati</taxon>
        <taxon>Actinomycetota</taxon>
        <taxon>Actinomycetes</taxon>
        <taxon>Micrococcales</taxon>
        <taxon>Microbacteriaceae</taxon>
        <taxon>Leucobacter</taxon>
    </lineage>
</organism>
<name>A0ABS1SP34_9MICO</name>
<evidence type="ECO:0000256" key="1">
    <source>
        <dbReference type="SAM" id="MobiDB-lite"/>
    </source>
</evidence>
<proteinExistence type="predicted"/>
<dbReference type="SUPFAM" id="SSF50969">
    <property type="entry name" value="YVTN repeat-like/Quinoprotein amine dehydrogenase"/>
    <property type="match status" value="1"/>
</dbReference>
<reference evidence="3 4" key="1">
    <citation type="submission" date="2018-09" db="EMBL/GenBank/DDBJ databases">
        <title>Comparative genomics of Leucobacter spp.</title>
        <authorList>
            <person name="Reis A.C."/>
            <person name="Kolvenbach B.A."/>
            <person name="Corvini P.F.X."/>
            <person name="Nunes O.C."/>
        </authorList>
    </citation>
    <scope>NUCLEOTIDE SEQUENCE [LARGE SCALE GENOMIC DNA]</scope>
    <source>
        <strain evidence="3 4">L-1</strain>
    </source>
</reference>
<feature type="chain" id="PRO_5047052575" description="YncE family protein" evidence="2">
    <location>
        <begin position="22"/>
        <end position="395"/>
    </location>
</feature>
<keyword evidence="4" id="KW-1185">Reference proteome</keyword>
<dbReference type="PANTHER" id="PTHR47197">
    <property type="entry name" value="PROTEIN NIRF"/>
    <property type="match status" value="1"/>
</dbReference>
<protein>
    <recommendedName>
        <fullName evidence="5">YncE family protein</fullName>
    </recommendedName>
</protein>
<dbReference type="InterPro" id="IPR015943">
    <property type="entry name" value="WD40/YVTN_repeat-like_dom_sf"/>
</dbReference>
<dbReference type="Gene3D" id="2.130.10.10">
    <property type="entry name" value="YVTN repeat-like/Quinoprotein amine dehydrogenase"/>
    <property type="match status" value="2"/>
</dbReference>
<dbReference type="InterPro" id="IPR051200">
    <property type="entry name" value="Host-pathogen_enzymatic-act"/>
</dbReference>
<feature type="signal peptide" evidence="2">
    <location>
        <begin position="1"/>
        <end position="21"/>
    </location>
</feature>
<gene>
    <name evidence="3" type="ORF">D3226_05060</name>
</gene>
<evidence type="ECO:0000313" key="4">
    <source>
        <dbReference type="Proteomes" id="UP001646141"/>
    </source>
</evidence>
<dbReference type="InterPro" id="IPR011044">
    <property type="entry name" value="Quino_amine_DH_bsu"/>
</dbReference>
<dbReference type="EMBL" id="QYAD01000001">
    <property type="protein sequence ID" value="MBL3689330.1"/>
    <property type="molecule type" value="Genomic_DNA"/>
</dbReference>
<evidence type="ECO:0000256" key="2">
    <source>
        <dbReference type="SAM" id="SignalP"/>
    </source>
</evidence>
<evidence type="ECO:0008006" key="5">
    <source>
        <dbReference type="Google" id="ProtNLM"/>
    </source>
</evidence>